<keyword evidence="7 15" id="KW-0479">Metal-binding</keyword>
<evidence type="ECO:0000256" key="8">
    <source>
        <dbReference type="ARBA" id="ARBA00022741"/>
    </source>
</evidence>
<dbReference type="NCBIfam" id="NF004531">
    <property type="entry name" value="PRK05878.1"/>
    <property type="match status" value="1"/>
</dbReference>
<evidence type="ECO:0000313" key="19">
    <source>
        <dbReference type="EMBL" id="HDD52793.1"/>
    </source>
</evidence>
<feature type="binding site" evidence="14">
    <location>
        <position position="767"/>
    </location>
    <ligand>
        <name>substrate</name>
    </ligand>
</feature>
<evidence type="ECO:0000256" key="9">
    <source>
        <dbReference type="ARBA" id="ARBA00022777"/>
    </source>
</evidence>
<reference evidence="19" key="1">
    <citation type="journal article" date="2020" name="mSystems">
        <title>Genome- and Community-Level Interaction Insights into Carbon Utilization and Element Cycling Functions of Hydrothermarchaeota in Hydrothermal Sediment.</title>
        <authorList>
            <person name="Zhou Z."/>
            <person name="Liu Y."/>
            <person name="Xu W."/>
            <person name="Pan J."/>
            <person name="Luo Z.H."/>
            <person name="Li M."/>
        </authorList>
    </citation>
    <scope>NUCLEOTIDE SEQUENCE [LARGE SCALE GENOMIC DNA]</scope>
    <source>
        <strain evidence="19">HyVt-115</strain>
    </source>
</reference>
<evidence type="ECO:0000256" key="4">
    <source>
        <dbReference type="ARBA" id="ARBA00011994"/>
    </source>
</evidence>
<feature type="binding site" evidence="14">
    <location>
        <position position="617"/>
    </location>
    <ligand>
        <name>substrate</name>
    </ligand>
</feature>
<feature type="binding site" evidence="14">
    <location>
        <position position="768"/>
    </location>
    <ligand>
        <name>substrate</name>
    </ligand>
</feature>
<dbReference type="Pfam" id="PF00391">
    <property type="entry name" value="PEP-utilizers"/>
    <property type="match status" value="1"/>
</dbReference>
<dbReference type="InterPro" id="IPR036637">
    <property type="entry name" value="Phosphohistidine_dom_sf"/>
</dbReference>
<dbReference type="PROSITE" id="PS00370">
    <property type="entry name" value="PEP_ENZYMES_PHOS_SITE"/>
    <property type="match status" value="1"/>
</dbReference>
<dbReference type="InterPro" id="IPR023151">
    <property type="entry name" value="PEP_util_CS"/>
</dbReference>
<sequence length="882" mass="98433">MEVKWVFSFGKGRAEGDASMREILGGKGANLHEMTRLGIPVPPGFTISTQACVYYLDKGEWPPGLENEVKEHMAHLEEAMGRGFGNRNHPLLVSVRSGARVSMPGMMDTILNLGLNDETVEGLAKVTDNPRFAYDSYRRLLQMFGEVVRGIPHQRFEHQLEEVKKARGITQDVELTAQDLLEVIRLYKEVFKGEGTSFPQEPWEQLKDAIEAVFKSWNNERARTYRRIHDIPDDWGTAVNVQTMVFGNLGDDSGTGVCFTRNPATGEKGLFGEFLPNAQGEDVVAGIRTPLPIFKLQDWMPSVYQGLEELGQLLERHYRDMQDMEFTIERGKLYILQTRAGKRTVRAAIRIAVEMVEDGIIDRATALLRVDPEQLCQILHPDIDPSAVYCVMARGLPASPGAASGKVVFSAKEAEEWADRGEPVILVRQETSPEDIGGMNVAQGILTARGGITSHAAVVARGMGKCCVVGCDALIINEEEGYILAEGVRINRGDIITLNGSTGEVIQGKVPLVEADPGPYFSRLMEWADSVRTLKVRANVDTPENASLARKLGAEGIGLCRTEHMFFEKERINVVREMILAETVQERKKALTRLLPMQKEDFKGIFKAMEGLPVTIRLLDPPLHEFLPRTHQEMEAFSQETGVPLERVMEKVARLHEFNPMLGLRGCRLGILFPEIYRMQVRAIFEAACELVKEGVDVRPEVMVPLVAHVREMRILRDLIEKEALTVMKEQGIKVGYLIGTMIELPRAALTADEIAQEAEFFSFGTNDLTQTTLGISRDDAAKFLPEYVELGIYPKDPFSCLEEEGMGQLIEMGVVKGRNTRHNIKLGICGEHGGDPASIRFCHRMGLDYVSCSPYRIPTARLAAAQARVREDLMKWEEEAA</sequence>
<dbReference type="InterPro" id="IPR040442">
    <property type="entry name" value="Pyrv_kinase-like_dom_sf"/>
</dbReference>
<keyword evidence="6 19" id="KW-0808">Transferase</keyword>
<feature type="domain" description="Pyruvate phosphate dikinase AMP/ATP-binding" evidence="17">
    <location>
        <begin position="66"/>
        <end position="290"/>
    </location>
</feature>
<evidence type="ECO:0000256" key="12">
    <source>
        <dbReference type="PIRNR" id="PIRNR000853"/>
    </source>
</evidence>
<feature type="binding site" evidence="14">
    <location>
        <position position="765"/>
    </location>
    <ligand>
        <name>substrate</name>
    </ligand>
</feature>
<dbReference type="Gene3D" id="1.10.189.10">
    <property type="entry name" value="Pyruvate Phosphate Dikinase, domain 2"/>
    <property type="match status" value="1"/>
</dbReference>
<dbReference type="InterPro" id="IPR010121">
    <property type="entry name" value="Pyruvate_phosphate_dikinase"/>
</dbReference>
<evidence type="ECO:0000256" key="15">
    <source>
        <dbReference type="PIRSR" id="PIRSR000853-3"/>
    </source>
</evidence>
<dbReference type="AlphaFoldDB" id="A0A7C0U6I5"/>
<comment type="catalytic activity">
    <reaction evidence="12">
        <text>pyruvate + phosphate + ATP = phosphoenolpyruvate + AMP + diphosphate + H(+)</text>
        <dbReference type="Rhea" id="RHEA:10756"/>
        <dbReference type="ChEBI" id="CHEBI:15361"/>
        <dbReference type="ChEBI" id="CHEBI:15378"/>
        <dbReference type="ChEBI" id="CHEBI:30616"/>
        <dbReference type="ChEBI" id="CHEBI:33019"/>
        <dbReference type="ChEBI" id="CHEBI:43474"/>
        <dbReference type="ChEBI" id="CHEBI:58702"/>
        <dbReference type="ChEBI" id="CHEBI:456215"/>
        <dbReference type="EC" id="2.7.9.1"/>
    </reaction>
</comment>
<dbReference type="InterPro" id="IPR015813">
    <property type="entry name" value="Pyrv/PenolPyrv_kinase-like_dom"/>
</dbReference>
<evidence type="ECO:0000256" key="2">
    <source>
        <dbReference type="ARBA" id="ARBA00003144"/>
    </source>
</evidence>
<comment type="function">
    <text evidence="2">Catalyzes the reversible phosphorylation of pyruvate and phosphate.</text>
</comment>
<evidence type="ECO:0000256" key="6">
    <source>
        <dbReference type="ARBA" id="ARBA00022679"/>
    </source>
</evidence>
<dbReference type="Proteomes" id="UP000885690">
    <property type="component" value="Unassembled WGS sequence"/>
</dbReference>
<dbReference type="Gene3D" id="1.20.80.30">
    <property type="match status" value="1"/>
</dbReference>
<feature type="active site" description="Proton donor" evidence="13">
    <location>
        <position position="830"/>
    </location>
</feature>
<gene>
    <name evidence="19" type="ORF">ENF32_01825</name>
</gene>
<evidence type="ECO:0000259" key="18">
    <source>
        <dbReference type="Pfam" id="PF02896"/>
    </source>
</evidence>
<feature type="binding site" evidence="14">
    <location>
        <position position="744"/>
    </location>
    <ligand>
        <name>substrate</name>
    </ligand>
</feature>
<dbReference type="InterPro" id="IPR002192">
    <property type="entry name" value="PPDK_AMP/ATP-bd"/>
</dbReference>
<evidence type="ECO:0000256" key="13">
    <source>
        <dbReference type="PIRSR" id="PIRSR000853-1"/>
    </source>
</evidence>
<keyword evidence="19" id="KW-0670">Pyruvate</keyword>
<dbReference type="NCBIfam" id="TIGR01828">
    <property type="entry name" value="pyru_phos_dikin"/>
    <property type="match status" value="1"/>
</dbReference>
<dbReference type="PANTHER" id="PTHR22931:SF9">
    <property type="entry name" value="PYRUVATE, PHOSPHATE DIKINASE 1, CHLOROPLASTIC"/>
    <property type="match status" value="1"/>
</dbReference>
<comment type="similarity">
    <text evidence="3 12">Belongs to the PEP-utilizing enzyme family.</text>
</comment>
<evidence type="ECO:0000256" key="1">
    <source>
        <dbReference type="ARBA" id="ARBA00001946"/>
    </source>
</evidence>
<proteinExistence type="inferred from homology"/>
<feature type="domain" description="Pyruvate phosphate dikinase AMP/ATP-binding" evidence="17">
    <location>
        <begin position="306"/>
        <end position="353"/>
    </location>
</feature>
<evidence type="ECO:0000256" key="7">
    <source>
        <dbReference type="ARBA" id="ARBA00022723"/>
    </source>
</evidence>
<comment type="caution">
    <text evidence="19">The sequence shown here is derived from an EMBL/GenBank/DDBJ whole genome shotgun (WGS) entry which is preliminary data.</text>
</comment>
<feature type="binding site" evidence="15">
    <location>
        <position position="768"/>
    </location>
    <ligand>
        <name>Mg(2+)</name>
        <dbReference type="ChEBI" id="CHEBI:18420"/>
    </ligand>
</feature>
<dbReference type="Gene3D" id="3.20.20.60">
    <property type="entry name" value="Phosphoenolpyruvate-binding domains"/>
    <property type="match status" value="1"/>
</dbReference>
<feature type="binding site" evidence="15">
    <location>
        <position position="744"/>
    </location>
    <ligand>
        <name>Mg(2+)</name>
        <dbReference type="ChEBI" id="CHEBI:18420"/>
    </ligand>
</feature>
<accession>A0A7C0U6I5</accession>
<dbReference type="Gene3D" id="3.30.470.20">
    <property type="entry name" value="ATP-grasp fold, B domain"/>
    <property type="match status" value="1"/>
</dbReference>
<dbReference type="GO" id="GO:0046872">
    <property type="term" value="F:metal ion binding"/>
    <property type="evidence" value="ECO:0007669"/>
    <property type="project" value="UniProtKB-UniRule"/>
</dbReference>
<dbReference type="Pfam" id="PF01326">
    <property type="entry name" value="PPDK_N"/>
    <property type="match status" value="2"/>
</dbReference>
<feature type="domain" description="PEP-utilising enzyme C-terminal" evidence="18">
    <location>
        <begin position="522"/>
        <end position="868"/>
    </location>
</feature>
<dbReference type="InterPro" id="IPR000121">
    <property type="entry name" value="PEP_util_C"/>
</dbReference>
<dbReference type="Gene3D" id="3.30.1490.20">
    <property type="entry name" value="ATP-grasp fold, A domain"/>
    <property type="match status" value="1"/>
</dbReference>
<dbReference type="GO" id="GO:0005524">
    <property type="term" value="F:ATP binding"/>
    <property type="evidence" value="ECO:0007669"/>
    <property type="project" value="UniProtKB-UniRule"/>
</dbReference>
<evidence type="ECO:0000256" key="10">
    <source>
        <dbReference type="ARBA" id="ARBA00022840"/>
    </source>
</evidence>
<keyword evidence="9" id="KW-0418">Kinase</keyword>
<feature type="binding site" evidence="14">
    <location>
        <position position="561"/>
    </location>
    <ligand>
        <name>substrate</name>
    </ligand>
</feature>
<dbReference type="InterPro" id="IPR018274">
    <property type="entry name" value="PEP_util_AS"/>
</dbReference>
<feature type="binding site" evidence="14">
    <location>
        <position position="766"/>
    </location>
    <ligand>
        <name>substrate</name>
    </ligand>
</feature>
<keyword evidence="10" id="KW-0067">ATP-binding</keyword>
<dbReference type="PIRSF" id="PIRSF000853">
    <property type="entry name" value="PPDK"/>
    <property type="match status" value="1"/>
</dbReference>
<dbReference type="GO" id="GO:0050242">
    <property type="term" value="F:pyruvate, phosphate dikinase activity"/>
    <property type="evidence" value="ECO:0007669"/>
    <property type="project" value="UniProtKB-UniRule"/>
</dbReference>
<dbReference type="PROSITE" id="PS00742">
    <property type="entry name" value="PEP_ENZYMES_2"/>
    <property type="match status" value="1"/>
</dbReference>
<dbReference type="EMBL" id="DQWS01000070">
    <property type="protein sequence ID" value="HDD52793.1"/>
    <property type="molecule type" value="Genomic_DNA"/>
</dbReference>
<evidence type="ECO:0000259" key="16">
    <source>
        <dbReference type="Pfam" id="PF00391"/>
    </source>
</evidence>
<comment type="cofactor">
    <cofactor evidence="1 12 15">
        <name>Mg(2+)</name>
        <dbReference type="ChEBI" id="CHEBI:18420"/>
    </cofactor>
</comment>
<organism evidence="19">
    <name type="scientific">Thermosulfidibacter takaii</name>
    <dbReference type="NCBI Taxonomy" id="412593"/>
    <lineage>
        <taxon>Bacteria</taxon>
        <taxon>Pseudomonadati</taxon>
        <taxon>Thermosulfidibacterota</taxon>
        <taxon>Thermosulfidibacteria</taxon>
        <taxon>Thermosulfidibacterales</taxon>
        <taxon>Thermosulfidibacteraceae</taxon>
    </lineage>
</organism>
<evidence type="ECO:0000256" key="3">
    <source>
        <dbReference type="ARBA" id="ARBA00007837"/>
    </source>
</evidence>
<dbReference type="SUPFAM" id="SSF52009">
    <property type="entry name" value="Phosphohistidine domain"/>
    <property type="match status" value="1"/>
</dbReference>
<dbReference type="PANTHER" id="PTHR22931">
    <property type="entry name" value="PHOSPHOENOLPYRUVATE DIKINASE-RELATED"/>
    <property type="match status" value="1"/>
</dbReference>
<evidence type="ECO:0000259" key="17">
    <source>
        <dbReference type="Pfam" id="PF01326"/>
    </source>
</evidence>
<feature type="domain" description="PEP-utilising enzyme mobile" evidence="16">
    <location>
        <begin position="422"/>
        <end position="503"/>
    </location>
</feature>
<dbReference type="EC" id="2.7.9.1" evidence="4 12"/>
<dbReference type="SUPFAM" id="SSF51621">
    <property type="entry name" value="Phosphoenolpyruvate/pyruvate domain"/>
    <property type="match status" value="1"/>
</dbReference>
<feature type="active site" description="Tele-phosphohistidine intermediate" evidence="13">
    <location>
        <position position="455"/>
    </location>
</feature>
<evidence type="ECO:0000256" key="5">
    <source>
        <dbReference type="ARBA" id="ARBA00020138"/>
    </source>
</evidence>
<dbReference type="Gene3D" id="3.50.30.10">
    <property type="entry name" value="Phosphohistidine domain"/>
    <property type="match status" value="1"/>
</dbReference>
<evidence type="ECO:0000256" key="14">
    <source>
        <dbReference type="PIRSR" id="PIRSR000853-2"/>
    </source>
</evidence>
<protein>
    <recommendedName>
        <fullName evidence="5 12">Pyruvate, phosphate dikinase</fullName>
        <ecNumber evidence="4 12">2.7.9.1</ecNumber>
    </recommendedName>
</protein>
<dbReference type="InterPro" id="IPR013815">
    <property type="entry name" value="ATP_grasp_subdomain_1"/>
</dbReference>
<dbReference type="GO" id="GO:0016301">
    <property type="term" value="F:kinase activity"/>
    <property type="evidence" value="ECO:0007669"/>
    <property type="project" value="UniProtKB-UniRule"/>
</dbReference>
<name>A0A7C0U6I5_9BACT</name>
<dbReference type="InterPro" id="IPR008279">
    <property type="entry name" value="PEP-util_enz_mobile_dom"/>
</dbReference>
<dbReference type="SUPFAM" id="SSF56059">
    <property type="entry name" value="Glutathione synthetase ATP-binding domain-like"/>
    <property type="match status" value="1"/>
</dbReference>
<keyword evidence="11 15" id="KW-0460">Magnesium</keyword>
<evidence type="ECO:0000256" key="11">
    <source>
        <dbReference type="ARBA" id="ARBA00022842"/>
    </source>
</evidence>
<keyword evidence="8" id="KW-0547">Nucleotide-binding</keyword>
<dbReference type="Pfam" id="PF02896">
    <property type="entry name" value="PEP-utilizers_C"/>
    <property type="match status" value="1"/>
</dbReference>